<proteinExistence type="inferred from homology"/>
<dbReference type="InterPro" id="IPR035987">
    <property type="entry name" value="Ribosomal_uS8_sf"/>
</dbReference>
<evidence type="ECO:0000313" key="4">
    <source>
        <dbReference type="EMBL" id="AHX25023.1"/>
    </source>
</evidence>
<evidence type="ECO:0000256" key="2">
    <source>
        <dbReference type="ARBA" id="ARBA00022980"/>
    </source>
</evidence>
<evidence type="ECO:0000256" key="1">
    <source>
        <dbReference type="ARBA" id="ARBA00006471"/>
    </source>
</evidence>
<dbReference type="InterPro" id="IPR000630">
    <property type="entry name" value="Ribosomal_uS8"/>
</dbReference>
<dbReference type="GO" id="GO:0003735">
    <property type="term" value="F:structural constituent of ribosome"/>
    <property type="evidence" value="ECO:0007669"/>
    <property type="project" value="InterPro"/>
</dbReference>
<protein>
    <submittedName>
        <fullName evidence="4">30S ribosomal protein S8</fullName>
    </submittedName>
</protein>
<dbReference type="GO" id="GO:0005840">
    <property type="term" value="C:ribosome"/>
    <property type="evidence" value="ECO:0007669"/>
    <property type="project" value="UniProtKB-KW"/>
</dbReference>
<keyword evidence="2 4" id="KW-0689">Ribosomal protein</keyword>
<dbReference type="PANTHER" id="PTHR11758">
    <property type="entry name" value="40S RIBOSOMAL PROTEIN S15A"/>
    <property type="match status" value="1"/>
</dbReference>
<comment type="similarity">
    <text evidence="1">Belongs to the universal ribosomal protein uS8 family.</text>
</comment>
<dbReference type="Gene3D" id="3.30.1490.10">
    <property type="match status" value="1"/>
</dbReference>
<dbReference type="AlphaFoldDB" id="A0A023PL98"/>
<gene>
    <name evidence="4" type="primary">rps8</name>
    <name evidence="4" type="ORF">NskMp00215</name>
</gene>
<reference evidence="4" key="1">
    <citation type="journal article" date="2014" name="BMC Genomics">
        <title>A pangenomic analysis of the Nannochloropsis organellar genomes reveals novel genetic variations in key metabolic genes.</title>
        <authorList>
            <person name="Starkenburg S.R."/>
            <person name="Kwon K.J."/>
            <person name="Jha R.K."/>
            <person name="McKay C."/>
            <person name="Jacobs M."/>
            <person name="Chertkov O."/>
            <person name="Twary S."/>
            <person name="Rocap G."/>
            <person name="Cattolico R.A."/>
        </authorList>
    </citation>
    <scope>NUCLEOTIDE SEQUENCE</scope>
    <source>
        <strain evidence="4">CCMP1776</strain>
    </source>
</reference>
<keyword evidence="3" id="KW-0687">Ribonucleoprotein</keyword>
<keyword evidence="4" id="KW-0496">Mitochondrion</keyword>
<accession>A0A023PL98</accession>
<name>A0A023PL98_9STRA</name>
<dbReference type="SUPFAM" id="SSF56047">
    <property type="entry name" value="Ribosomal protein S8"/>
    <property type="match status" value="1"/>
</dbReference>
<dbReference type="GO" id="GO:0006412">
    <property type="term" value="P:translation"/>
    <property type="evidence" value="ECO:0007669"/>
    <property type="project" value="InterPro"/>
</dbReference>
<evidence type="ECO:0000256" key="3">
    <source>
        <dbReference type="ARBA" id="ARBA00023274"/>
    </source>
</evidence>
<dbReference type="EMBL" id="KJ410689">
    <property type="protein sequence ID" value="AHX25023.1"/>
    <property type="molecule type" value="Genomic_DNA"/>
</dbReference>
<dbReference type="GO" id="GO:1990904">
    <property type="term" value="C:ribonucleoprotein complex"/>
    <property type="evidence" value="ECO:0007669"/>
    <property type="project" value="UniProtKB-KW"/>
</dbReference>
<dbReference type="Pfam" id="PF00410">
    <property type="entry name" value="Ribosomal_S8"/>
    <property type="match status" value="1"/>
</dbReference>
<dbReference type="Gene3D" id="3.30.1370.30">
    <property type="match status" value="1"/>
</dbReference>
<organism evidence="4">
    <name type="scientific">Microchloropsis salina</name>
    <dbReference type="NCBI Taxonomy" id="2511165"/>
    <lineage>
        <taxon>Eukaryota</taxon>
        <taxon>Sar</taxon>
        <taxon>Stramenopiles</taxon>
        <taxon>Ochrophyta</taxon>
        <taxon>Eustigmatophyceae</taxon>
        <taxon>Eustigmatales</taxon>
        <taxon>Monodopsidaceae</taxon>
        <taxon>Microchloropsis</taxon>
    </lineage>
</organism>
<sequence>MQHSIWKMYSTIRNGLLTRKKSVLHPHKAICIDVLKVMYKEGYINGFRKLSGQSDKIEIFFKYNNGNPAITKLSALSKPSCRLYVRVESLWKLNTSLQTLIISTPRGIFSDKECRKLHLGGEILCVLQ</sequence>
<geneLocation type="mitochondrion" evidence="4"/>